<evidence type="ECO:0000256" key="5">
    <source>
        <dbReference type="PIRSR" id="PIRSR005902-1"/>
    </source>
</evidence>
<keyword evidence="4" id="KW-0378">Hydrolase</keyword>
<keyword evidence="3 5" id="KW-0479">Metal-binding</keyword>
<feature type="binding site" evidence="5">
    <location>
        <position position="7"/>
    </location>
    <ligand>
        <name>a divalent metal cation</name>
        <dbReference type="ChEBI" id="CHEBI:60240"/>
        <label>1</label>
    </ligand>
</feature>
<name>A0A4D6XTA3_9GAMM</name>
<gene>
    <name evidence="6" type="ORF">D9V59_01780</name>
</gene>
<dbReference type="PIRSF" id="PIRSF005902">
    <property type="entry name" value="DNase_TatD"/>
    <property type="match status" value="1"/>
</dbReference>
<feature type="binding site" evidence="5">
    <location>
        <position position="9"/>
    </location>
    <ligand>
        <name>a divalent metal cation</name>
        <dbReference type="ChEBI" id="CHEBI:60240"/>
        <label>1</label>
    </ligand>
</feature>
<dbReference type="Proteomes" id="UP000298654">
    <property type="component" value="Chromosome"/>
</dbReference>
<dbReference type="RefSeq" id="WP_158364531.1">
    <property type="nucleotide sequence ID" value="NZ_CP034900.1"/>
</dbReference>
<sequence length="260" mass="30175">MFLIDSHCHLDQLNYNLLHQNIEDVLEKSDKNYVKKFLTVSTSIDNFYIIKKLFKKYNSIFYSCGIHPLNCVQEEKNFNMIEKLSNIKRVIAIGETGLDYHYSPNTKNIQKDFFREHIRIGIKLKKPIIVHSRNSINDTIKILKENSSKLCRGVLHSFNESHHAAYQLLDLGFYISLSGIVTFKNSIELCKTIKKIPLESLLIETDSPYLSPTPYRGKENQPAYLFNIAKKISTLKKVKIESLAQITTNNFHQLFNTLNM</sequence>
<feature type="binding site" evidence="5">
    <location>
        <position position="95"/>
    </location>
    <ligand>
        <name>a divalent metal cation</name>
        <dbReference type="ChEBI" id="CHEBI:60240"/>
        <label>1</label>
    </ligand>
</feature>
<dbReference type="PANTHER" id="PTHR46124">
    <property type="entry name" value="D-AMINOACYL-TRNA DEACYLASE"/>
    <property type="match status" value="1"/>
</dbReference>
<evidence type="ECO:0000256" key="1">
    <source>
        <dbReference type="ARBA" id="ARBA00001968"/>
    </source>
</evidence>
<comment type="similarity">
    <text evidence="2">Belongs to the metallo-dependent hydrolases superfamily. TatD-type hydrolase family.</text>
</comment>
<dbReference type="Gene3D" id="3.20.20.140">
    <property type="entry name" value="Metal-dependent hydrolases"/>
    <property type="match status" value="1"/>
</dbReference>
<evidence type="ECO:0000313" key="7">
    <source>
        <dbReference type="Proteomes" id="UP000298654"/>
    </source>
</evidence>
<dbReference type="PROSITE" id="PS01091">
    <property type="entry name" value="TATD_3"/>
    <property type="match status" value="1"/>
</dbReference>
<dbReference type="PANTHER" id="PTHR46124:SF2">
    <property type="entry name" value="D-AMINOACYL-TRNA DEACYLASE"/>
    <property type="match status" value="1"/>
</dbReference>
<dbReference type="GO" id="GO:0004527">
    <property type="term" value="F:exonuclease activity"/>
    <property type="evidence" value="ECO:0007669"/>
    <property type="project" value="UniProtKB-KW"/>
</dbReference>
<protein>
    <submittedName>
        <fullName evidence="6">YchF/TatD family DNA exonuclease</fullName>
    </submittedName>
</protein>
<dbReference type="NCBIfam" id="TIGR00010">
    <property type="entry name" value="YchF/TatD family DNA exonuclease"/>
    <property type="match status" value="1"/>
</dbReference>
<dbReference type="InterPro" id="IPR018228">
    <property type="entry name" value="DNase_TatD-rel_CS"/>
</dbReference>
<dbReference type="Pfam" id="PF01026">
    <property type="entry name" value="TatD_DNase"/>
    <property type="match status" value="1"/>
</dbReference>
<dbReference type="EMBL" id="CP034900">
    <property type="protein sequence ID" value="QCI16025.1"/>
    <property type="molecule type" value="Genomic_DNA"/>
</dbReference>
<reference evidence="6 7" key="1">
    <citation type="submission" date="2018-12" db="EMBL/GenBank/DDBJ databases">
        <authorList>
            <person name="Chong R.A."/>
        </authorList>
    </citation>
    <scope>NUCLEOTIDE SEQUENCE [LARGE SCALE GENOMIC DNA]</scope>
    <source>
        <strain evidence="6 7">Aar</strain>
    </source>
</reference>
<feature type="binding site" evidence="5">
    <location>
        <position position="156"/>
    </location>
    <ligand>
        <name>a divalent metal cation</name>
        <dbReference type="ChEBI" id="CHEBI:60240"/>
        <label>2</label>
    </ligand>
</feature>
<feature type="binding site" evidence="5">
    <location>
        <position position="131"/>
    </location>
    <ligand>
        <name>a divalent metal cation</name>
        <dbReference type="ChEBI" id="CHEBI:60240"/>
        <label>2</label>
    </ligand>
</feature>
<dbReference type="CDD" id="cd01310">
    <property type="entry name" value="TatD_DNAse"/>
    <property type="match status" value="1"/>
</dbReference>
<dbReference type="GO" id="GO:0046872">
    <property type="term" value="F:metal ion binding"/>
    <property type="evidence" value="ECO:0007669"/>
    <property type="project" value="UniProtKB-KW"/>
</dbReference>
<dbReference type="OrthoDB" id="9810005at2"/>
<dbReference type="InterPro" id="IPR015991">
    <property type="entry name" value="TatD/YcfH-like"/>
</dbReference>
<dbReference type="GO" id="GO:0005829">
    <property type="term" value="C:cytosol"/>
    <property type="evidence" value="ECO:0007669"/>
    <property type="project" value="TreeGrafter"/>
</dbReference>
<keyword evidence="6" id="KW-0269">Exonuclease</keyword>
<dbReference type="GO" id="GO:0004536">
    <property type="term" value="F:DNA nuclease activity"/>
    <property type="evidence" value="ECO:0007669"/>
    <property type="project" value="InterPro"/>
</dbReference>
<dbReference type="InterPro" id="IPR032466">
    <property type="entry name" value="Metal_Hydrolase"/>
</dbReference>
<accession>A0A4D6XTA3</accession>
<dbReference type="FunFam" id="3.20.20.140:FF:000005">
    <property type="entry name" value="TatD family hydrolase"/>
    <property type="match status" value="1"/>
</dbReference>
<comment type="cofactor">
    <cofactor evidence="1">
        <name>a divalent metal cation</name>
        <dbReference type="ChEBI" id="CHEBI:60240"/>
    </cofactor>
</comment>
<dbReference type="InterPro" id="IPR001130">
    <property type="entry name" value="TatD-like"/>
</dbReference>
<dbReference type="PROSITE" id="PS01137">
    <property type="entry name" value="TATD_1"/>
    <property type="match status" value="1"/>
</dbReference>
<proteinExistence type="inferred from homology"/>
<reference evidence="6 7" key="2">
    <citation type="submission" date="2019-05" db="EMBL/GenBank/DDBJ databases">
        <title>Genome evolution of the obligate endosymbiont Buchnera aphidicola.</title>
        <authorList>
            <person name="Moran N.A."/>
        </authorList>
    </citation>
    <scope>NUCLEOTIDE SEQUENCE [LARGE SCALE GENOMIC DNA]</scope>
    <source>
        <strain evidence="6 7">Aar</strain>
    </source>
</reference>
<evidence type="ECO:0000313" key="6">
    <source>
        <dbReference type="EMBL" id="QCI16025.1"/>
    </source>
</evidence>
<dbReference type="SUPFAM" id="SSF51556">
    <property type="entry name" value="Metallo-dependent hydrolases"/>
    <property type="match status" value="1"/>
</dbReference>
<dbReference type="AlphaFoldDB" id="A0A4D6XTA3"/>
<evidence type="ECO:0000256" key="3">
    <source>
        <dbReference type="ARBA" id="ARBA00022723"/>
    </source>
</evidence>
<keyword evidence="6" id="KW-0540">Nuclease</keyword>
<organism evidence="6 7">
    <name type="scientific">Buchnera aphidicola</name>
    <name type="common">Artemisaphis artemisicola</name>
    <dbReference type="NCBI Taxonomy" id="1241836"/>
    <lineage>
        <taxon>Bacteria</taxon>
        <taxon>Pseudomonadati</taxon>
        <taxon>Pseudomonadota</taxon>
        <taxon>Gammaproteobacteria</taxon>
        <taxon>Enterobacterales</taxon>
        <taxon>Erwiniaceae</taxon>
        <taxon>Buchnera</taxon>
    </lineage>
</organism>
<evidence type="ECO:0000256" key="2">
    <source>
        <dbReference type="ARBA" id="ARBA00009275"/>
    </source>
</evidence>
<evidence type="ECO:0000256" key="4">
    <source>
        <dbReference type="ARBA" id="ARBA00022801"/>
    </source>
</evidence>
<feature type="binding site" evidence="5">
    <location>
        <position position="206"/>
    </location>
    <ligand>
        <name>a divalent metal cation</name>
        <dbReference type="ChEBI" id="CHEBI:60240"/>
        <label>1</label>
    </ligand>
</feature>